<keyword evidence="3" id="KW-0378">Hydrolase</keyword>
<organism evidence="3 4">
    <name type="scientific">Halomonas salifodinae</name>
    <dbReference type="NCBI Taxonomy" id="438745"/>
    <lineage>
        <taxon>Bacteria</taxon>
        <taxon>Pseudomonadati</taxon>
        <taxon>Pseudomonadota</taxon>
        <taxon>Gammaproteobacteria</taxon>
        <taxon>Oceanospirillales</taxon>
        <taxon>Halomonadaceae</taxon>
        <taxon>Halomonas</taxon>
    </lineage>
</organism>
<dbReference type="EMBL" id="JBHSZP010000001">
    <property type="protein sequence ID" value="MFC7088052.1"/>
    <property type="molecule type" value="Genomic_DNA"/>
</dbReference>
<dbReference type="InterPro" id="IPR013658">
    <property type="entry name" value="SGL"/>
</dbReference>
<dbReference type="SUPFAM" id="SSF63829">
    <property type="entry name" value="Calcium-dependent phosphotriesterase"/>
    <property type="match status" value="1"/>
</dbReference>
<comment type="similarity">
    <text evidence="1">Belongs to the SMP-30/CGR1 family.</text>
</comment>
<gene>
    <name evidence="3" type="ORF">ACFQH5_00620</name>
</gene>
<dbReference type="PANTHER" id="PTHR10907">
    <property type="entry name" value="REGUCALCIN"/>
    <property type="match status" value="1"/>
</dbReference>
<keyword evidence="4" id="KW-1185">Reference proteome</keyword>
<feature type="domain" description="SMP-30/Gluconolactonase/LRE-like region" evidence="2">
    <location>
        <begin position="16"/>
        <end position="259"/>
    </location>
</feature>
<evidence type="ECO:0000313" key="4">
    <source>
        <dbReference type="Proteomes" id="UP001596411"/>
    </source>
</evidence>
<dbReference type="Gene3D" id="2.120.10.30">
    <property type="entry name" value="TolB, C-terminal domain"/>
    <property type="match status" value="1"/>
</dbReference>
<evidence type="ECO:0000259" key="2">
    <source>
        <dbReference type="Pfam" id="PF08450"/>
    </source>
</evidence>
<proteinExistence type="inferred from homology"/>
<reference evidence="4" key="1">
    <citation type="journal article" date="2019" name="Int. J. Syst. Evol. Microbiol.">
        <title>The Global Catalogue of Microorganisms (GCM) 10K type strain sequencing project: providing services to taxonomists for standard genome sequencing and annotation.</title>
        <authorList>
            <consortium name="The Broad Institute Genomics Platform"/>
            <consortium name="The Broad Institute Genome Sequencing Center for Infectious Disease"/>
            <person name="Wu L."/>
            <person name="Ma J."/>
        </authorList>
    </citation>
    <scope>NUCLEOTIDE SEQUENCE [LARGE SCALE GENOMIC DNA]</scope>
    <source>
        <strain evidence="4">CGMCC 1.13666</strain>
    </source>
</reference>
<protein>
    <submittedName>
        <fullName evidence="3">SMP-30/gluconolactonase/LRE family protein</fullName>
        <ecNumber evidence="3">3.1.1.99</ecNumber>
    </submittedName>
</protein>
<dbReference type="PANTHER" id="PTHR10907:SF47">
    <property type="entry name" value="REGUCALCIN"/>
    <property type="match status" value="1"/>
</dbReference>
<dbReference type="Proteomes" id="UP001596411">
    <property type="component" value="Unassembled WGS sequence"/>
</dbReference>
<accession>A0ABW2EQ11</accession>
<name>A0ABW2EQ11_9GAMM</name>
<evidence type="ECO:0000256" key="1">
    <source>
        <dbReference type="ARBA" id="ARBA00008853"/>
    </source>
</evidence>
<sequence>MADTTLRTVLPAQAALGECPLWAADEQALYWVDIEAPSLNRFDPASGDNRSWPLPEHIGCVGRRRGGGFIAGLRSGLWLLDEVARPTHCIARPVADTSISRFNDGRVDPWGRFWAGTIHEPRNVPAAALYRVDATLACRRLAGEVKVSNGLAFSPDRRWAYHADTPNHVIYRYPLDPDSGEITGPREVFRRFPIGQGRPDGAAVDVEGHYWTALYEGGRVVRLSPAGEIVAEYPVPARCPTMCAFGGPDLRTLYVTSARHGRPSDELEAYPESGNLFAMRVAVAGQAEPQFIG</sequence>
<dbReference type="InterPro" id="IPR011042">
    <property type="entry name" value="6-blade_b-propeller_TolB-like"/>
</dbReference>
<comment type="caution">
    <text evidence="3">The sequence shown here is derived from an EMBL/GenBank/DDBJ whole genome shotgun (WGS) entry which is preliminary data.</text>
</comment>
<dbReference type="EC" id="3.1.1.99" evidence="3"/>
<evidence type="ECO:0000313" key="3">
    <source>
        <dbReference type="EMBL" id="MFC7088052.1"/>
    </source>
</evidence>
<dbReference type="RefSeq" id="WP_346063067.1">
    <property type="nucleotide sequence ID" value="NZ_BAAADR010000014.1"/>
</dbReference>
<dbReference type="Pfam" id="PF08450">
    <property type="entry name" value="SGL"/>
    <property type="match status" value="1"/>
</dbReference>
<dbReference type="InterPro" id="IPR005511">
    <property type="entry name" value="SMP-30"/>
</dbReference>
<dbReference type="PRINTS" id="PR01790">
    <property type="entry name" value="SMP30FAMILY"/>
</dbReference>
<dbReference type="GO" id="GO:0016787">
    <property type="term" value="F:hydrolase activity"/>
    <property type="evidence" value="ECO:0007669"/>
    <property type="project" value="UniProtKB-KW"/>
</dbReference>